<dbReference type="AlphaFoldDB" id="A0A0V7ZVQ2"/>
<comment type="caution">
    <text evidence="2">The sequence shown here is derived from an EMBL/GenBank/DDBJ whole genome shotgun (WGS) entry which is preliminary data.</text>
</comment>
<reference evidence="2 3" key="1">
    <citation type="journal article" date="2015" name="Genome Announc.">
        <title>Draft Genome of the Euendolithic (true boring) Cyanobacterium Mastigocoleus testarum strain BC008.</title>
        <authorList>
            <person name="Guida B.S."/>
            <person name="Garcia-Pichel F."/>
        </authorList>
    </citation>
    <scope>NUCLEOTIDE SEQUENCE [LARGE SCALE GENOMIC DNA]</scope>
    <source>
        <strain evidence="2 3">BC008</strain>
    </source>
</reference>
<evidence type="ECO:0000313" key="3">
    <source>
        <dbReference type="Proteomes" id="UP000053372"/>
    </source>
</evidence>
<dbReference type="Proteomes" id="UP000053372">
    <property type="component" value="Unassembled WGS sequence"/>
</dbReference>
<evidence type="ECO:0000313" key="1">
    <source>
        <dbReference type="EMBL" id="KST64559.1"/>
    </source>
</evidence>
<accession>A0A0V7ZVQ2</accession>
<dbReference type="EMBL" id="LMTZ01000063">
    <property type="protein sequence ID" value="KST68465.1"/>
    <property type="molecule type" value="Genomic_DNA"/>
</dbReference>
<evidence type="ECO:0000313" key="2">
    <source>
        <dbReference type="EMBL" id="KST68465.1"/>
    </source>
</evidence>
<dbReference type="EMBL" id="LMTZ01000119">
    <property type="protein sequence ID" value="KST64559.1"/>
    <property type="molecule type" value="Genomic_DNA"/>
</dbReference>
<keyword evidence="3" id="KW-1185">Reference proteome</keyword>
<proteinExistence type="predicted"/>
<name>A0A0V7ZVQ2_9CYAN</name>
<organism evidence="2 3">
    <name type="scientific">Mastigocoleus testarum BC008</name>
    <dbReference type="NCBI Taxonomy" id="371196"/>
    <lineage>
        <taxon>Bacteria</taxon>
        <taxon>Bacillati</taxon>
        <taxon>Cyanobacteriota</taxon>
        <taxon>Cyanophyceae</taxon>
        <taxon>Nostocales</taxon>
        <taxon>Hapalosiphonaceae</taxon>
        <taxon>Mastigocoleus</taxon>
    </lineage>
</organism>
<protein>
    <submittedName>
        <fullName evidence="2">Uncharacterized protein</fullName>
    </submittedName>
</protein>
<gene>
    <name evidence="2" type="ORF">BC008_00925</name>
    <name evidence="1" type="ORF">BC008_18190</name>
</gene>
<dbReference type="RefSeq" id="WP_027846829.1">
    <property type="nucleotide sequence ID" value="NZ_LMTZ01000063.1"/>
</dbReference>
<sequence>MVVKLNISKMGLAEMVRKLCPQALIVEPSYPKVEPKKRVELQEDYKFDAVKEFQNYYSYTKGIEEVPTAVLEAFKQLHQEMNNAIT</sequence>